<feature type="transmembrane region" description="Helical" evidence="3">
    <location>
        <begin position="203"/>
        <end position="220"/>
    </location>
</feature>
<gene>
    <name evidence="5" type="ORF">DIZ80_07740</name>
</gene>
<feature type="transmembrane region" description="Helical" evidence="3">
    <location>
        <begin position="113"/>
        <end position="135"/>
    </location>
</feature>
<keyword evidence="3" id="KW-0472">Membrane</keyword>
<organism evidence="5 6">
    <name type="scientific">endosymbiont of Galathealinum brachiosum</name>
    <dbReference type="NCBI Taxonomy" id="2200906"/>
    <lineage>
        <taxon>Bacteria</taxon>
        <taxon>Pseudomonadati</taxon>
        <taxon>Pseudomonadota</taxon>
        <taxon>Gammaproteobacteria</taxon>
        <taxon>sulfur-oxidizing symbionts</taxon>
    </lineage>
</organism>
<dbReference type="PANTHER" id="PTHR45138">
    <property type="entry name" value="REGULATORY COMPONENTS OF SENSORY TRANSDUCTION SYSTEM"/>
    <property type="match status" value="1"/>
</dbReference>
<feature type="domain" description="GGDEF" evidence="4">
    <location>
        <begin position="250"/>
        <end position="398"/>
    </location>
</feature>
<dbReference type="InterPro" id="IPR029787">
    <property type="entry name" value="Nucleotide_cyclase"/>
</dbReference>
<dbReference type="GO" id="GO:0043709">
    <property type="term" value="P:cell adhesion involved in single-species biofilm formation"/>
    <property type="evidence" value="ECO:0007669"/>
    <property type="project" value="TreeGrafter"/>
</dbReference>
<dbReference type="AlphaFoldDB" id="A0A370DGH2"/>
<feature type="transmembrane region" description="Helical" evidence="3">
    <location>
        <begin position="181"/>
        <end position="197"/>
    </location>
</feature>
<dbReference type="InterPro" id="IPR043128">
    <property type="entry name" value="Rev_trsase/Diguanyl_cyclase"/>
</dbReference>
<dbReference type="GO" id="GO:1902201">
    <property type="term" value="P:negative regulation of bacterial-type flagellum-dependent cell motility"/>
    <property type="evidence" value="ECO:0007669"/>
    <property type="project" value="TreeGrafter"/>
</dbReference>
<feature type="transmembrane region" description="Helical" evidence="3">
    <location>
        <begin position="83"/>
        <end position="101"/>
    </location>
</feature>
<feature type="transmembrane region" description="Helical" evidence="3">
    <location>
        <begin position="155"/>
        <end position="174"/>
    </location>
</feature>
<dbReference type="CDD" id="cd01949">
    <property type="entry name" value="GGDEF"/>
    <property type="match status" value="1"/>
</dbReference>
<protein>
    <recommendedName>
        <fullName evidence="1">diguanylate cyclase</fullName>
        <ecNumber evidence="1">2.7.7.65</ecNumber>
    </recommendedName>
</protein>
<dbReference type="Gene3D" id="3.30.70.270">
    <property type="match status" value="1"/>
</dbReference>
<dbReference type="PROSITE" id="PS50887">
    <property type="entry name" value="GGDEF"/>
    <property type="match status" value="1"/>
</dbReference>
<dbReference type="GO" id="GO:0005886">
    <property type="term" value="C:plasma membrane"/>
    <property type="evidence" value="ECO:0007669"/>
    <property type="project" value="TreeGrafter"/>
</dbReference>
<evidence type="ECO:0000259" key="4">
    <source>
        <dbReference type="PROSITE" id="PS50887"/>
    </source>
</evidence>
<sequence>MNPVKNIIPIILLIVSAFYGYNNFYKIPEAILTGTVFLPIMLAILALGFTFHFNRSQVFFYVLLIIVANIFHGLHLALTNLSYGLLSGFLPLLLLGITLLPERGIISVRAIPAYILLLLALLFSLFVTTTTPTWGLQIVLTDWLPVHYFDWTQQSQSVVMISVFVFIYMLILYFLKPTSQMATGLGVLVMLIAQLHFGSKEDSLNVFSVIALIMCIYSVIHESWRMAYLDELTELPTRRALREKFQTLGGLYTVAMLDVDHFKKFNDTYGHDTGDAVLRMIATKMNKVSGGGTSYRYGGEEFTIVFNGKDSESSIKHLEALREKIATTPFVINRASRRKNDRRAKTAKNKSVRVTVSIGVADSSENTSAHGVSAWDLLKKADKALYKAKQNGRNCVCD</sequence>
<dbReference type="PANTHER" id="PTHR45138:SF9">
    <property type="entry name" value="DIGUANYLATE CYCLASE DGCM-RELATED"/>
    <property type="match status" value="1"/>
</dbReference>
<evidence type="ECO:0000313" key="5">
    <source>
        <dbReference type="EMBL" id="RDH84018.1"/>
    </source>
</evidence>
<evidence type="ECO:0000313" key="6">
    <source>
        <dbReference type="Proteomes" id="UP000254266"/>
    </source>
</evidence>
<comment type="caution">
    <text evidence="5">The sequence shown here is derived from an EMBL/GenBank/DDBJ whole genome shotgun (WGS) entry which is preliminary data.</text>
</comment>
<dbReference type="SMART" id="SM00267">
    <property type="entry name" value="GGDEF"/>
    <property type="match status" value="1"/>
</dbReference>
<name>A0A370DGH2_9GAMM</name>
<reference evidence="5 6" key="1">
    <citation type="journal article" date="2018" name="ISME J.">
        <title>Endosymbiont genomes yield clues of tubeworm success.</title>
        <authorList>
            <person name="Li Y."/>
            <person name="Liles M.R."/>
            <person name="Halanych K.M."/>
        </authorList>
    </citation>
    <scope>NUCLEOTIDE SEQUENCE [LARGE SCALE GENOMIC DNA]</scope>
    <source>
        <strain evidence="5">A1464</strain>
    </source>
</reference>
<evidence type="ECO:0000256" key="3">
    <source>
        <dbReference type="SAM" id="Phobius"/>
    </source>
</evidence>
<keyword evidence="3" id="KW-0812">Transmembrane</keyword>
<feature type="transmembrane region" description="Helical" evidence="3">
    <location>
        <begin position="7"/>
        <end position="24"/>
    </location>
</feature>
<dbReference type="EC" id="2.7.7.65" evidence="1"/>
<dbReference type="SUPFAM" id="SSF55073">
    <property type="entry name" value="Nucleotide cyclase"/>
    <property type="match status" value="1"/>
</dbReference>
<evidence type="ECO:0000256" key="2">
    <source>
        <dbReference type="ARBA" id="ARBA00034247"/>
    </source>
</evidence>
<dbReference type="InterPro" id="IPR050469">
    <property type="entry name" value="Diguanylate_Cyclase"/>
</dbReference>
<feature type="transmembrane region" description="Helical" evidence="3">
    <location>
        <begin position="58"/>
        <end position="77"/>
    </location>
</feature>
<keyword evidence="6" id="KW-1185">Reference proteome</keyword>
<dbReference type="GO" id="GO:0052621">
    <property type="term" value="F:diguanylate cyclase activity"/>
    <property type="evidence" value="ECO:0007669"/>
    <property type="project" value="UniProtKB-EC"/>
</dbReference>
<comment type="catalytic activity">
    <reaction evidence="2">
        <text>2 GTP = 3',3'-c-di-GMP + 2 diphosphate</text>
        <dbReference type="Rhea" id="RHEA:24898"/>
        <dbReference type="ChEBI" id="CHEBI:33019"/>
        <dbReference type="ChEBI" id="CHEBI:37565"/>
        <dbReference type="ChEBI" id="CHEBI:58805"/>
        <dbReference type="EC" id="2.7.7.65"/>
    </reaction>
</comment>
<dbReference type="EMBL" id="QFXC01000008">
    <property type="protein sequence ID" value="RDH84018.1"/>
    <property type="molecule type" value="Genomic_DNA"/>
</dbReference>
<accession>A0A370DGH2</accession>
<dbReference type="InterPro" id="IPR000160">
    <property type="entry name" value="GGDEF_dom"/>
</dbReference>
<dbReference type="NCBIfam" id="TIGR00254">
    <property type="entry name" value="GGDEF"/>
    <property type="match status" value="1"/>
</dbReference>
<keyword evidence="3" id="KW-1133">Transmembrane helix</keyword>
<proteinExistence type="predicted"/>
<feature type="transmembrane region" description="Helical" evidence="3">
    <location>
        <begin position="30"/>
        <end position="51"/>
    </location>
</feature>
<evidence type="ECO:0000256" key="1">
    <source>
        <dbReference type="ARBA" id="ARBA00012528"/>
    </source>
</evidence>
<dbReference type="Proteomes" id="UP000254266">
    <property type="component" value="Unassembled WGS sequence"/>
</dbReference>
<dbReference type="Pfam" id="PF00990">
    <property type="entry name" value="GGDEF"/>
    <property type="match status" value="1"/>
</dbReference>